<dbReference type="Gene3D" id="1.10.8.60">
    <property type="match status" value="2"/>
</dbReference>
<dbReference type="Pfam" id="PF17866">
    <property type="entry name" value="AAA_lid_6"/>
    <property type="match status" value="2"/>
</dbReference>
<dbReference type="InterPro" id="IPR011050">
    <property type="entry name" value="Pectin_lyase_fold/virulence"/>
</dbReference>
<dbReference type="InterPro" id="IPR000641">
    <property type="entry name" value="CbxX/CfxQ"/>
</dbReference>
<evidence type="ECO:0000313" key="6">
    <source>
        <dbReference type="EMBL" id="NYG97953.1"/>
    </source>
</evidence>
<dbReference type="RefSeq" id="WP_179565006.1">
    <property type="nucleotide sequence ID" value="NZ_JACBZY010000001.1"/>
</dbReference>
<evidence type="ECO:0000256" key="3">
    <source>
        <dbReference type="ARBA" id="ARBA00022840"/>
    </source>
</evidence>
<feature type="region of interest" description="Disordered" evidence="4">
    <location>
        <begin position="399"/>
        <end position="452"/>
    </location>
</feature>
<gene>
    <name evidence="6" type="ORF">BJ979_000579</name>
</gene>
<dbReference type="SMART" id="SM00382">
    <property type="entry name" value="AAA"/>
    <property type="match status" value="2"/>
</dbReference>
<reference evidence="6 7" key="1">
    <citation type="submission" date="2020-07" db="EMBL/GenBank/DDBJ databases">
        <title>Sequencing the genomes of 1000 actinobacteria strains.</title>
        <authorList>
            <person name="Klenk H.-P."/>
        </authorList>
    </citation>
    <scope>NUCLEOTIDE SEQUENCE [LARGE SCALE GENOMIC DNA]</scope>
    <source>
        <strain evidence="6 7">DSM 23141</strain>
    </source>
</reference>
<dbReference type="InterPro" id="IPR039448">
    <property type="entry name" value="Beta_helix"/>
</dbReference>
<dbReference type="EMBL" id="JACBZY010000001">
    <property type="protein sequence ID" value="NYG97953.1"/>
    <property type="molecule type" value="Genomic_DNA"/>
</dbReference>
<dbReference type="InterPro" id="IPR012334">
    <property type="entry name" value="Pectin_lyas_fold"/>
</dbReference>
<evidence type="ECO:0000256" key="2">
    <source>
        <dbReference type="ARBA" id="ARBA00022741"/>
    </source>
</evidence>
<evidence type="ECO:0000259" key="5">
    <source>
        <dbReference type="SMART" id="SM00382"/>
    </source>
</evidence>
<dbReference type="InterPro" id="IPR041627">
    <property type="entry name" value="AAA_lid_6"/>
</dbReference>
<accession>A0A852Y6M1</accession>
<dbReference type="Pfam" id="PF00004">
    <property type="entry name" value="AAA"/>
    <property type="match status" value="2"/>
</dbReference>
<dbReference type="Gene3D" id="3.40.50.300">
    <property type="entry name" value="P-loop containing nucleotide triphosphate hydrolases"/>
    <property type="match status" value="2"/>
</dbReference>
<keyword evidence="3" id="KW-0067">ATP-binding</keyword>
<organism evidence="6 7">
    <name type="scientific">Schumannella luteola</name>
    <dbReference type="NCBI Taxonomy" id="472059"/>
    <lineage>
        <taxon>Bacteria</taxon>
        <taxon>Bacillati</taxon>
        <taxon>Actinomycetota</taxon>
        <taxon>Actinomycetes</taxon>
        <taxon>Micrococcales</taxon>
        <taxon>Microbacteriaceae</taxon>
        <taxon>Schumannella</taxon>
    </lineage>
</organism>
<evidence type="ECO:0000313" key="7">
    <source>
        <dbReference type="Proteomes" id="UP000553888"/>
    </source>
</evidence>
<dbReference type="CDD" id="cd00009">
    <property type="entry name" value="AAA"/>
    <property type="match status" value="1"/>
</dbReference>
<dbReference type="GO" id="GO:0016887">
    <property type="term" value="F:ATP hydrolysis activity"/>
    <property type="evidence" value="ECO:0007669"/>
    <property type="project" value="InterPro"/>
</dbReference>
<evidence type="ECO:0000256" key="1">
    <source>
        <dbReference type="ARBA" id="ARBA00010378"/>
    </source>
</evidence>
<name>A0A852Y6M1_9MICO</name>
<feature type="compositionally biased region" description="Low complexity" evidence="4">
    <location>
        <begin position="418"/>
        <end position="437"/>
    </location>
</feature>
<dbReference type="Gene3D" id="2.160.20.10">
    <property type="entry name" value="Single-stranded right-handed beta-helix, Pectin lyase-like"/>
    <property type="match status" value="1"/>
</dbReference>
<feature type="compositionally biased region" description="Basic and acidic residues" evidence="4">
    <location>
        <begin position="399"/>
        <end position="409"/>
    </location>
</feature>
<evidence type="ECO:0000256" key="4">
    <source>
        <dbReference type="SAM" id="MobiDB-lite"/>
    </source>
</evidence>
<dbReference type="PANTHER" id="PTHR43392:SF2">
    <property type="entry name" value="AAA-TYPE ATPASE FAMILY PROTEIN _ ANKYRIN REPEAT FAMILY PROTEIN"/>
    <property type="match status" value="1"/>
</dbReference>
<protein>
    <submittedName>
        <fullName evidence="6">SpoVK/Ycf46/Vps4 family AAA+-type ATPase</fullName>
    </submittedName>
</protein>
<dbReference type="InterPro" id="IPR050773">
    <property type="entry name" value="CbxX/CfxQ_RuBisCO_ESX"/>
</dbReference>
<dbReference type="PRINTS" id="PR00819">
    <property type="entry name" value="CBXCFQXSUPER"/>
</dbReference>
<keyword evidence="7" id="KW-1185">Reference proteome</keyword>
<dbReference type="PANTHER" id="PTHR43392">
    <property type="entry name" value="AAA-TYPE ATPASE FAMILY PROTEIN / ANKYRIN REPEAT FAMILY PROTEIN"/>
    <property type="match status" value="1"/>
</dbReference>
<dbReference type="Pfam" id="PF13229">
    <property type="entry name" value="Beta_helix"/>
    <property type="match status" value="1"/>
</dbReference>
<dbReference type="SUPFAM" id="SSF52540">
    <property type="entry name" value="P-loop containing nucleoside triphosphate hydrolases"/>
    <property type="match status" value="2"/>
</dbReference>
<dbReference type="SUPFAM" id="SSF51126">
    <property type="entry name" value="Pectin lyase-like"/>
    <property type="match status" value="2"/>
</dbReference>
<dbReference type="FunFam" id="3.40.50.300:FF:000216">
    <property type="entry name" value="Type VII secretion ATPase EccA"/>
    <property type="match status" value="2"/>
</dbReference>
<dbReference type="InterPro" id="IPR027417">
    <property type="entry name" value="P-loop_NTPase"/>
</dbReference>
<keyword evidence="2" id="KW-0547">Nucleotide-binding</keyword>
<feature type="domain" description="AAA+ ATPase" evidence="5">
    <location>
        <begin position="781"/>
        <end position="921"/>
    </location>
</feature>
<comment type="caution">
    <text evidence="6">The sequence shown here is derived from an EMBL/GenBank/DDBJ whole genome shotgun (WGS) entry which is preliminary data.</text>
</comment>
<dbReference type="GO" id="GO:0005524">
    <property type="term" value="F:ATP binding"/>
    <property type="evidence" value="ECO:0007669"/>
    <property type="project" value="UniProtKB-KW"/>
</dbReference>
<proteinExistence type="inferred from homology"/>
<dbReference type="AlphaFoldDB" id="A0A852Y6M1"/>
<comment type="similarity">
    <text evidence="1">Belongs to the CbxX/CfxQ family.</text>
</comment>
<dbReference type="InterPro" id="IPR003593">
    <property type="entry name" value="AAA+_ATPase"/>
</dbReference>
<dbReference type="InterPro" id="IPR003959">
    <property type="entry name" value="ATPase_AAA_core"/>
</dbReference>
<dbReference type="Proteomes" id="UP000553888">
    <property type="component" value="Unassembled WGS sequence"/>
</dbReference>
<feature type="domain" description="AAA+ ATPase" evidence="5">
    <location>
        <begin position="498"/>
        <end position="638"/>
    </location>
</feature>
<sequence length="1009" mass="105161">MATRLIAPERAVLTVAADNPDCHQSIASALASANDGDVISIRPGIYRESVTIDRAVSLSGVGDAGEVRIEGVSGPAVRSAAVDVRVSGVTIARADGDVAVDVESGALALDDCTIEASTEVAVIVRAEALLTMHDASVSNAVGAGVLVYEGGKSELSGGRLHDIATTALVVRGPSSAHLADVVVETAQGGLLAADGAQLTLVRGTIGTIANAAITVEGGASLDATGTVLADGEGIGLLVTSGASASLTEVTMRRLGGQGVVGMADASVELARVTIEQGSTHALHLVDQARLTAEACELRGAGHDAIVVAGTATLALADSTIDRPSGTAVTASDEATVTMTNVRILDAEGEAAIARGTARLVVEGGSVRGGRLGFAWEDSTTGALRRTRIVDVDGEAVRVDPDADVEIDRATDDEDDAPDGAPARPGAAHAAGTTGTTGEAKRSGDTESTASGDSELDRMLAELDQLVGLDSVKRQVETLVRMHQMAERRAEAGLPSPPVSRHLVFAGSPGTGKTTVARLYGRILAALGVVRTGQLVEVARPDLVAAVIGGTAIKTAEMFNKALGGVLFIDEAYALSKDSGSSNDFGGEAIDTLVKLMEDHRDDVVVIVAGYTNDMRTFMAANPGLSSRFSRTIEFTDYSSAEMVTIVEGLCRANHYSLEFETRAALHDYFTKLPRDETFGNGRTARKVFEEMLGRQAYRLGNAESVDALTLTRLVPDDLGPLPGSSIGAGVGRVDEERVDQLLSTLRELVGLDGVKEEVEGMVDLLTSARRRQAAGLPAPSLSRHLIFAGPPGTGKTTVARLYGSLLTALGVLAQGQVTEVSRADLVGEYVGHTARRTTEAFDRARGGVLFIDEAYTLASGGGSGADFGKESVDTLVKLMEDHRDEVVVIAAGYEREMDQFLATNPGLDSRFSHRVRFANYTPDELVTIVNQHATASGYECTGPTVAALRGHFTAVDRTASFGNGRYARQVMDAAIANHARRTRGIEEPTMDDLVLLLPEDVPTPESIGA</sequence>